<gene>
    <name evidence="12" type="primary">CARMIL1</name>
</gene>
<keyword evidence="5" id="KW-0963">Cytoplasm</keyword>
<feature type="domain" description="CARMIL C-terminal" evidence="10">
    <location>
        <begin position="778"/>
        <end position="858"/>
    </location>
</feature>
<dbReference type="Gene3D" id="2.30.29.30">
    <property type="entry name" value="Pleckstrin-homology domain (PH domain)/Phosphotyrosine-binding domain (PTB)"/>
    <property type="match status" value="1"/>
</dbReference>
<dbReference type="InterPro" id="IPR032675">
    <property type="entry name" value="LRR_dom_sf"/>
</dbReference>
<dbReference type="Pfam" id="PF17888">
    <property type="entry name" value="Carm_PH"/>
    <property type="match status" value="1"/>
</dbReference>
<feature type="region of interest" description="Disordered" evidence="9">
    <location>
        <begin position="1130"/>
        <end position="1176"/>
    </location>
</feature>
<evidence type="ECO:0000256" key="5">
    <source>
        <dbReference type="ARBA" id="ARBA00022490"/>
    </source>
</evidence>
<evidence type="ECO:0000256" key="3">
    <source>
        <dbReference type="ARBA" id="ARBA00007298"/>
    </source>
</evidence>
<feature type="compositionally biased region" description="Basic and acidic residues" evidence="9">
    <location>
        <begin position="984"/>
        <end position="993"/>
    </location>
</feature>
<feature type="region of interest" description="Disordered" evidence="9">
    <location>
        <begin position="975"/>
        <end position="995"/>
    </location>
</feature>
<dbReference type="InterPro" id="IPR031943">
    <property type="entry name" value="CARMIL_C"/>
</dbReference>
<feature type="domain" description="CARMIL pleckstrin homology" evidence="11">
    <location>
        <begin position="27"/>
        <end position="119"/>
    </location>
</feature>
<evidence type="ECO:0000256" key="4">
    <source>
        <dbReference type="ARBA" id="ARBA00022475"/>
    </source>
</evidence>
<evidence type="ECO:0000259" key="11">
    <source>
        <dbReference type="Pfam" id="PF17888"/>
    </source>
</evidence>
<evidence type="ECO:0000256" key="8">
    <source>
        <dbReference type="ARBA" id="ARBA00023136"/>
    </source>
</evidence>
<evidence type="ECO:0000256" key="1">
    <source>
        <dbReference type="ARBA" id="ARBA00004236"/>
    </source>
</evidence>
<feature type="compositionally biased region" description="Basic and acidic residues" evidence="9">
    <location>
        <begin position="1049"/>
        <end position="1059"/>
    </location>
</feature>
<evidence type="ECO:0000256" key="9">
    <source>
        <dbReference type="SAM" id="MobiDB-lite"/>
    </source>
</evidence>
<dbReference type="PANTHER" id="PTHR24112">
    <property type="entry name" value="LEUCINE-RICH REPEAT, ISOFORM F-RELATED"/>
    <property type="match status" value="1"/>
</dbReference>
<dbReference type="Proteomes" id="UP000694402">
    <property type="component" value="Unassembled WGS sequence"/>
</dbReference>
<feature type="compositionally biased region" description="Basic and acidic residues" evidence="9">
    <location>
        <begin position="1028"/>
        <end position="1040"/>
    </location>
</feature>
<dbReference type="GeneTree" id="ENSGT00940000155112"/>
<dbReference type="Gene3D" id="3.80.10.10">
    <property type="entry name" value="Ribonuclease Inhibitor"/>
    <property type="match status" value="1"/>
</dbReference>
<comment type="similarity">
    <text evidence="3">Belongs to the CARMIL family.</text>
</comment>
<dbReference type="GO" id="GO:0034315">
    <property type="term" value="P:regulation of Arp2/3 complex-mediated actin nucleation"/>
    <property type="evidence" value="ECO:0007669"/>
    <property type="project" value="TreeGrafter"/>
</dbReference>
<dbReference type="GO" id="GO:0005886">
    <property type="term" value="C:plasma membrane"/>
    <property type="evidence" value="ECO:0007669"/>
    <property type="project" value="UniProtKB-SubCell"/>
</dbReference>
<dbReference type="InterPro" id="IPR001611">
    <property type="entry name" value="Leu-rich_rpt"/>
</dbReference>
<dbReference type="Pfam" id="PF16000">
    <property type="entry name" value="CARMIL_C"/>
    <property type="match status" value="2"/>
</dbReference>
<protein>
    <recommendedName>
        <fullName evidence="14">Leucine rich repeat containing 16A</fullName>
    </recommendedName>
</protein>
<feature type="compositionally biased region" description="Basic residues" evidence="9">
    <location>
        <begin position="921"/>
        <end position="937"/>
    </location>
</feature>
<comment type="subcellular location">
    <subcellularLocation>
        <location evidence="1">Cell membrane</location>
    </subcellularLocation>
    <subcellularLocation>
        <location evidence="2">Cytoplasm</location>
    </subcellularLocation>
</comment>
<keyword evidence="7" id="KW-0677">Repeat</keyword>
<accession>A0A8C8M7M4</accession>
<dbReference type="InterPro" id="IPR041245">
    <property type="entry name" value="CARMIL_PH"/>
</dbReference>
<dbReference type="PANTHER" id="PTHR24112:SF39">
    <property type="entry name" value="F-ACTIN-UNCAPPING PROTEIN LRRC16A"/>
    <property type="match status" value="1"/>
</dbReference>
<evidence type="ECO:0000313" key="12">
    <source>
        <dbReference type="Ensembl" id="ENSOTSP00005069490.2"/>
    </source>
</evidence>
<dbReference type="AlphaFoldDB" id="A0A8C8M7M4"/>
<sequence>MSEEDTGIPKELLESLRDAVGRKIKLTLKKRLKLEVKGDKLENRVLALASHRVFLLTARVPAKIEQTFNYLDIQGIISNKPTQLLLEYDRGQLSLKLGSVEDVDEVVAHIGSCLHRICPGLSPVKAMKKLTLKPPERTAALQSLWEDQATTDLGPCGGFSHMYWCLCDQLGLPFREEVQWDVDTIYQTQDTRELNLQDFVHLDNRDLVAIIVVLEYNQWFTKLSTKDYKLSTDVCEEILRVVSRSSRLEELVLENAGLRSDFVQKLANALTCNPASALHTLNLTNNSLEDKGISALSAQLAKLPMGLKHLNLSKTSISQKGVNSLAQALSANPAVPTTLTHLDLCGNSLRGDDLSNLYNFLGQHNSLVTLDLSSSDCCLDQVMRTPENFRTNNPSVLAFFLTHRRSKDVPHSFKQFFGTALALSSVNLSGTKLPLEALKALLLGLGCNPNLSEVSLDLSSSELRSGGSQILEGCIAEIPNISSLDISDNGLDSDLTTLLVWLAKNRSIRHLSLGKNFNNIKSKNLSQVLDNLVHMIQEEESPLTSLSLADSKLKGDLSIVLNALGSNTSLIRVDISGNGMGDMGAKMLAKALQINTKLRTVMWDKNNVSLQGLQDVAAALEKNHTIRFMPIPIIDAAQALKASPEKTEDALLKMEQYLLRNHETRKYLQEQAYRLQQGIVTTTTQQMMDMICVKVQDHLNSLRYTETDVVQEDMKVARNLMKDARNSKRLLPNLYHMRGSPGGMGSPIQDKLESMAGEMARVMDGQLQTLLQSMVDTAEGLCPHVMKRSNLHQELMKAGAGRMTIPHSFITTTLLEQSGVDIINKISEVKLSMASFLSDRIVDEILESLSRSQNTLVSTSKRKSILCRMLRPVSVAFEMEFDLDKALEEVPIYEEDPPPPAPSDKKPTYFGELPTMEARKLEHHTKLRPKPKKRTKPSRAPVREVEQNDLGKVDEGVDEFFYKKITKLSFKRPTLRGSSNIQEGSEKKRESRKSGFLNLIKSRTLKSEKTAATVSTVTEEPLSPKAPLWDHSEISPDHSRKPPTPEPTEEQHSESDSKGSPHGGRHFGVPVMGPLMGMDLLAEMRKMHEKIVAHKVGKTDQIYSTNHTRCCCVQYGSSLLCLSVGKPKGQTSSIAPRSKPTGVTPRSPAPQSIKPHMGPHTLGPLSPRASSSHSPGGHMTKYTLLIVILRWQIKAPEAKIDDYLVYCDFILP</sequence>
<dbReference type="SMART" id="SM00368">
    <property type="entry name" value="LRR_RI"/>
    <property type="match status" value="4"/>
</dbReference>
<dbReference type="GO" id="GO:0016477">
    <property type="term" value="P:cell migration"/>
    <property type="evidence" value="ECO:0007669"/>
    <property type="project" value="TreeGrafter"/>
</dbReference>
<dbReference type="InterPro" id="IPR011993">
    <property type="entry name" value="PH-like_dom_sf"/>
</dbReference>
<keyword evidence="8" id="KW-0472">Membrane</keyword>
<evidence type="ECO:0000256" key="6">
    <source>
        <dbReference type="ARBA" id="ARBA00022614"/>
    </source>
</evidence>
<keyword evidence="4" id="KW-1003">Cell membrane</keyword>
<evidence type="ECO:0000256" key="2">
    <source>
        <dbReference type="ARBA" id="ARBA00004496"/>
    </source>
</evidence>
<proteinExistence type="inferred from homology"/>
<name>A0A8C8M7M4_ONCTS</name>
<keyword evidence="13" id="KW-1185">Reference proteome</keyword>
<evidence type="ECO:0000259" key="10">
    <source>
        <dbReference type="Pfam" id="PF16000"/>
    </source>
</evidence>
<dbReference type="FunFam" id="3.80.10.10:FF:000009">
    <property type="entry name" value="F-actin-uncapping protein LRRC16A isoform X1"/>
    <property type="match status" value="1"/>
</dbReference>
<dbReference type="Pfam" id="PF13516">
    <property type="entry name" value="LRR_6"/>
    <property type="match status" value="2"/>
</dbReference>
<evidence type="ECO:0000256" key="7">
    <source>
        <dbReference type="ARBA" id="ARBA00022737"/>
    </source>
</evidence>
<feature type="region of interest" description="Disordered" evidence="9">
    <location>
        <begin position="1007"/>
        <end position="1071"/>
    </location>
</feature>
<dbReference type="GO" id="GO:0030027">
    <property type="term" value="C:lamellipodium"/>
    <property type="evidence" value="ECO:0007669"/>
    <property type="project" value="TreeGrafter"/>
</dbReference>
<dbReference type="InterPro" id="IPR051279">
    <property type="entry name" value="PP1-Reg/Actin-Interact_Protein"/>
</dbReference>
<reference evidence="12" key="1">
    <citation type="submission" date="2025-08" db="UniProtKB">
        <authorList>
            <consortium name="Ensembl"/>
        </authorList>
    </citation>
    <scope>IDENTIFICATION</scope>
</reference>
<dbReference type="Ensembl" id="ENSOTST00005075468.2">
    <property type="protein sequence ID" value="ENSOTSP00005069490.2"/>
    <property type="gene ID" value="ENSOTSG00005073289.1"/>
</dbReference>
<organism evidence="12 13">
    <name type="scientific">Oncorhynchus tshawytscha</name>
    <name type="common">Chinook salmon</name>
    <name type="synonym">Salmo tshawytscha</name>
    <dbReference type="NCBI Taxonomy" id="74940"/>
    <lineage>
        <taxon>Eukaryota</taxon>
        <taxon>Metazoa</taxon>
        <taxon>Chordata</taxon>
        <taxon>Craniata</taxon>
        <taxon>Vertebrata</taxon>
        <taxon>Euteleostomi</taxon>
        <taxon>Actinopterygii</taxon>
        <taxon>Neopterygii</taxon>
        <taxon>Teleostei</taxon>
        <taxon>Protacanthopterygii</taxon>
        <taxon>Salmoniformes</taxon>
        <taxon>Salmonidae</taxon>
        <taxon>Salmoninae</taxon>
        <taxon>Oncorhynchus</taxon>
    </lineage>
</organism>
<evidence type="ECO:0008006" key="14">
    <source>
        <dbReference type="Google" id="ProtNLM"/>
    </source>
</evidence>
<dbReference type="Gene3D" id="6.10.140.1850">
    <property type="match status" value="1"/>
</dbReference>
<feature type="region of interest" description="Disordered" evidence="9">
    <location>
        <begin position="918"/>
        <end position="947"/>
    </location>
</feature>
<evidence type="ECO:0000313" key="13">
    <source>
        <dbReference type="Proteomes" id="UP000694402"/>
    </source>
</evidence>
<keyword evidence="6" id="KW-0433">Leucine-rich repeat</keyword>
<dbReference type="GO" id="GO:0005737">
    <property type="term" value="C:cytoplasm"/>
    <property type="evidence" value="ECO:0007669"/>
    <property type="project" value="UniProtKB-SubCell"/>
</dbReference>
<feature type="domain" description="CARMIL C-terminal" evidence="10">
    <location>
        <begin position="859"/>
        <end position="1006"/>
    </location>
</feature>
<dbReference type="SUPFAM" id="SSF52047">
    <property type="entry name" value="RNI-like"/>
    <property type="match status" value="1"/>
</dbReference>
<reference evidence="12" key="2">
    <citation type="submission" date="2025-09" db="UniProtKB">
        <authorList>
            <consortium name="Ensembl"/>
        </authorList>
    </citation>
    <scope>IDENTIFICATION</scope>
</reference>